<proteinExistence type="evidence at transcript level"/>
<protein>
    <submittedName>
        <fullName evidence="1">Putative secreted protein</fullName>
    </submittedName>
</protein>
<feature type="non-terminal residue" evidence="1">
    <location>
        <position position="1"/>
    </location>
</feature>
<name>A0A131XP50_IXORI</name>
<accession>A0A131XP50</accession>
<dbReference type="EMBL" id="GEFM01006967">
    <property type="protein sequence ID" value="JAP68829.1"/>
    <property type="molecule type" value="mRNA"/>
</dbReference>
<sequence>HSYSLRFTHALSHLLQCTFTLYTHSLRFTRTQSCDSLLTHIYLVHSLIHSYSLRFTYTQSHLLLTCTHLILTHSFTP</sequence>
<dbReference type="AlphaFoldDB" id="A0A131XP50"/>
<evidence type="ECO:0000313" key="1">
    <source>
        <dbReference type="EMBL" id="JAP68829.1"/>
    </source>
</evidence>
<organism evidence="1">
    <name type="scientific">Ixodes ricinus</name>
    <name type="common">Common tick</name>
    <name type="synonym">Acarus ricinus</name>
    <dbReference type="NCBI Taxonomy" id="34613"/>
    <lineage>
        <taxon>Eukaryota</taxon>
        <taxon>Metazoa</taxon>
        <taxon>Ecdysozoa</taxon>
        <taxon>Arthropoda</taxon>
        <taxon>Chelicerata</taxon>
        <taxon>Arachnida</taxon>
        <taxon>Acari</taxon>
        <taxon>Parasitiformes</taxon>
        <taxon>Ixodida</taxon>
        <taxon>Ixodoidea</taxon>
        <taxon>Ixodidae</taxon>
        <taxon>Ixodinae</taxon>
        <taxon>Ixodes</taxon>
    </lineage>
</organism>
<reference evidence="1" key="1">
    <citation type="submission" date="2016-02" db="EMBL/GenBank/DDBJ databases">
        <title>RNAseq analyses of the midgut from blood- or serum-fed Ixodes ricinus ticks.</title>
        <authorList>
            <person name="Perner J."/>
            <person name="Provaznik J."/>
            <person name="Schrenkova J."/>
            <person name="Urbanova V."/>
            <person name="Ribeiro J.M."/>
            <person name="Kopacek P."/>
        </authorList>
    </citation>
    <scope>NUCLEOTIDE SEQUENCE</scope>
    <source>
        <tissue evidence="1">Gut</tissue>
    </source>
</reference>